<comment type="subunit">
    <text evidence="9">Homodimer.</text>
</comment>
<evidence type="ECO:0000313" key="18">
    <source>
        <dbReference type="EMBL" id="AYO29688.1"/>
    </source>
</evidence>
<comment type="similarity">
    <text evidence="2 9 14">Belongs to the glutamyl-tRNA reductase family.</text>
</comment>
<feature type="domain" description="Tetrapyrrole biosynthesis glutamyl-tRNA reductase dimerisation" evidence="15">
    <location>
        <begin position="318"/>
        <end position="411"/>
    </location>
</feature>
<evidence type="ECO:0000256" key="8">
    <source>
        <dbReference type="ARBA" id="ARBA00068659"/>
    </source>
</evidence>
<dbReference type="SUPFAM" id="SSF69075">
    <property type="entry name" value="Glutamyl tRNA-reductase dimerization domain"/>
    <property type="match status" value="1"/>
</dbReference>
<dbReference type="KEGG" id="bacg:D2962_02880"/>
<evidence type="ECO:0000256" key="12">
    <source>
        <dbReference type="PIRSR" id="PIRSR000445-3"/>
    </source>
</evidence>
<organism evidence="18 19">
    <name type="scientific">Biomaibacter acetigenes</name>
    <dbReference type="NCBI Taxonomy" id="2316383"/>
    <lineage>
        <taxon>Bacteria</taxon>
        <taxon>Bacillati</taxon>
        <taxon>Bacillota</taxon>
        <taxon>Clostridia</taxon>
        <taxon>Thermosediminibacterales</taxon>
        <taxon>Tepidanaerobacteraceae</taxon>
        <taxon>Biomaibacter</taxon>
    </lineage>
</organism>
<evidence type="ECO:0000259" key="17">
    <source>
        <dbReference type="Pfam" id="PF05201"/>
    </source>
</evidence>
<dbReference type="InterPro" id="IPR000343">
    <property type="entry name" value="4pyrrol_synth_GluRdtase"/>
</dbReference>
<dbReference type="InterPro" id="IPR018214">
    <property type="entry name" value="GluRdtase_CS"/>
</dbReference>
<proteinExistence type="inferred from homology"/>
<evidence type="ECO:0000259" key="16">
    <source>
        <dbReference type="Pfam" id="PF01488"/>
    </source>
</evidence>
<dbReference type="InterPro" id="IPR015896">
    <property type="entry name" value="4pyrrol_synth_GluRdtase_dimer"/>
</dbReference>
<dbReference type="Gene3D" id="3.30.460.30">
    <property type="entry name" value="Glutamyl-tRNA reductase, N-terminal domain"/>
    <property type="match status" value="1"/>
</dbReference>
<feature type="binding site" evidence="9 11">
    <location>
        <position position="108"/>
    </location>
    <ligand>
        <name>substrate</name>
    </ligand>
</feature>
<feature type="binding site" evidence="9 11">
    <location>
        <begin position="113"/>
        <end position="115"/>
    </location>
    <ligand>
        <name>substrate</name>
    </ligand>
</feature>
<dbReference type="InterPro" id="IPR015895">
    <property type="entry name" value="4pyrrol_synth_GluRdtase_N"/>
</dbReference>
<keyword evidence="19" id="KW-1185">Reference proteome</keyword>
<evidence type="ECO:0000256" key="6">
    <source>
        <dbReference type="ARBA" id="ARBA00023244"/>
    </source>
</evidence>
<dbReference type="InterPro" id="IPR036291">
    <property type="entry name" value="NAD(P)-bd_dom_sf"/>
</dbReference>
<keyword evidence="5 9" id="KW-0560">Oxidoreductase</keyword>
<dbReference type="UniPathway" id="UPA00251">
    <property type="reaction ID" value="UER00316"/>
</dbReference>
<evidence type="ECO:0000256" key="7">
    <source>
        <dbReference type="ARBA" id="ARBA00047464"/>
    </source>
</evidence>
<feature type="binding site" evidence="9 11">
    <location>
        <begin position="50"/>
        <end position="53"/>
    </location>
    <ligand>
        <name>substrate</name>
    </ligand>
</feature>
<gene>
    <name evidence="9" type="primary">hemA</name>
    <name evidence="18" type="ORF">D2962_02880</name>
</gene>
<dbReference type="EC" id="1.2.1.70" evidence="3 9"/>
<feature type="domain" description="Glutamyl-tRNA reductase N-terminal" evidence="17">
    <location>
        <begin position="13"/>
        <end position="155"/>
    </location>
</feature>
<feature type="site" description="Important for activity" evidence="9 13">
    <location>
        <position position="98"/>
    </location>
</feature>
<dbReference type="GO" id="GO:0019353">
    <property type="term" value="P:protoporphyrinogen IX biosynthetic process from glutamate"/>
    <property type="evidence" value="ECO:0007669"/>
    <property type="project" value="TreeGrafter"/>
</dbReference>
<evidence type="ECO:0000256" key="9">
    <source>
        <dbReference type="HAMAP-Rule" id="MF_00087"/>
    </source>
</evidence>
<dbReference type="SUPFAM" id="SSF51735">
    <property type="entry name" value="NAD(P)-binding Rossmann-fold domains"/>
    <property type="match status" value="1"/>
</dbReference>
<comment type="domain">
    <text evidence="9">Possesses an unusual extended V-shaped dimeric structure with each monomer consisting of three distinct domains arranged along a curved 'spinal' alpha-helix. The N-terminal catalytic domain specifically recognizes the glutamate moiety of the substrate. The second domain is the NADPH-binding domain, and the third C-terminal domain is responsible for dimerization.</text>
</comment>
<accession>A0A3G2R3I0</accession>
<dbReference type="EMBL" id="CP033169">
    <property type="protein sequence ID" value="AYO29688.1"/>
    <property type="molecule type" value="Genomic_DNA"/>
</dbReference>
<evidence type="ECO:0000256" key="14">
    <source>
        <dbReference type="RuleBase" id="RU000584"/>
    </source>
</evidence>
<dbReference type="HAMAP" id="MF_00087">
    <property type="entry name" value="Glu_tRNA_reductase"/>
    <property type="match status" value="1"/>
</dbReference>
<comment type="function">
    <text evidence="9">Catalyzes the NADPH-dependent reduction of glutamyl-tRNA(Glu) to glutamate 1-semialdehyde (GSA).</text>
</comment>
<evidence type="ECO:0000256" key="11">
    <source>
        <dbReference type="PIRSR" id="PIRSR000445-2"/>
    </source>
</evidence>
<evidence type="ECO:0000256" key="10">
    <source>
        <dbReference type="PIRSR" id="PIRSR000445-1"/>
    </source>
</evidence>
<evidence type="ECO:0000256" key="4">
    <source>
        <dbReference type="ARBA" id="ARBA00022857"/>
    </source>
</evidence>
<comment type="pathway">
    <text evidence="1 9 14">Porphyrin-containing compound metabolism; protoporphyrin-IX biosynthesis; 5-aminolevulinate from L-glutamyl-tRNA(Glu): step 1/2.</text>
</comment>
<protein>
    <recommendedName>
        <fullName evidence="8 9">Glutamyl-tRNA reductase</fullName>
        <shortName evidence="9">GluTR</shortName>
        <ecNumber evidence="3 9">1.2.1.70</ecNumber>
    </recommendedName>
</protein>
<dbReference type="CDD" id="cd05213">
    <property type="entry name" value="NAD_bind_Glutamyl_tRNA_reduct"/>
    <property type="match status" value="1"/>
</dbReference>
<evidence type="ECO:0000313" key="19">
    <source>
        <dbReference type="Proteomes" id="UP000280960"/>
    </source>
</evidence>
<dbReference type="GO" id="GO:0050661">
    <property type="term" value="F:NADP binding"/>
    <property type="evidence" value="ECO:0007669"/>
    <property type="project" value="InterPro"/>
</dbReference>
<dbReference type="PANTHER" id="PTHR43013:SF1">
    <property type="entry name" value="GLUTAMYL-TRNA REDUCTASE"/>
    <property type="match status" value="1"/>
</dbReference>
<dbReference type="PIRSF" id="PIRSF000445">
    <property type="entry name" value="4pyrrol_synth_GluRdtase"/>
    <property type="match status" value="1"/>
</dbReference>
<name>A0A3G2R3I0_9FIRM</name>
<comment type="catalytic activity">
    <reaction evidence="7 9 14">
        <text>(S)-4-amino-5-oxopentanoate + tRNA(Glu) + NADP(+) = L-glutamyl-tRNA(Glu) + NADPH + H(+)</text>
        <dbReference type="Rhea" id="RHEA:12344"/>
        <dbReference type="Rhea" id="RHEA-COMP:9663"/>
        <dbReference type="Rhea" id="RHEA-COMP:9680"/>
        <dbReference type="ChEBI" id="CHEBI:15378"/>
        <dbReference type="ChEBI" id="CHEBI:57501"/>
        <dbReference type="ChEBI" id="CHEBI:57783"/>
        <dbReference type="ChEBI" id="CHEBI:58349"/>
        <dbReference type="ChEBI" id="CHEBI:78442"/>
        <dbReference type="ChEBI" id="CHEBI:78520"/>
        <dbReference type="EC" id="1.2.1.70"/>
    </reaction>
</comment>
<dbReference type="InterPro" id="IPR006151">
    <property type="entry name" value="Shikm_DH/Glu-tRNA_Rdtase"/>
</dbReference>
<evidence type="ECO:0000256" key="5">
    <source>
        <dbReference type="ARBA" id="ARBA00023002"/>
    </source>
</evidence>
<keyword evidence="4 9" id="KW-0521">NADP</keyword>
<reference evidence="18 19" key="1">
    <citation type="submission" date="2018-10" db="EMBL/GenBank/DDBJ databases">
        <authorList>
            <person name="Zhang X."/>
        </authorList>
    </citation>
    <scope>NUCLEOTIDE SEQUENCE [LARGE SCALE GENOMIC DNA]</scope>
    <source>
        <strain evidence="18 19">SK-G1</strain>
    </source>
</reference>
<dbReference type="Pfam" id="PF01488">
    <property type="entry name" value="Shikimate_DH"/>
    <property type="match status" value="1"/>
</dbReference>
<feature type="binding site" evidence="9 12">
    <location>
        <begin position="188"/>
        <end position="193"/>
    </location>
    <ligand>
        <name>NADP(+)</name>
        <dbReference type="ChEBI" id="CHEBI:58349"/>
    </ligand>
</feature>
<comment type="miscellaneous">
    <text evidence="9">During catalysis, the active site Cys acts as a nucleophile attacking the alpha-carbonyl group of tRNA-bound glutamate with the formation of a thioester intermediate between enzyme and glutamate, and the concomitant release of tRNA(Glu). The thioester intermediate is finally reduced by direct hydride transfer from NADPH, to form the product GSA.</text>
</comment>
<dbReference type="Pfam" id="PF05201">
    <property type="entry name" value="GlutR_N"/>
    <property type="match status" value="1"/>
</dbReference>
<dbReference type="NCBIfam" id="TIGR01035">
    <property type="entry name" value="hemA"/>
    <property type="match status" value="1"/>
</dbReference>
<feature type="active site" description="Nucleophile" evidence="9 10">
    <location>
        <position position="51"/>
    </location>
</feature>
<dbReference type="PROSITE" id="PS00747">
    <property type="entry name" value="GLUTR"/>
    <property type="match status" value="1"/>
</dbReference>
<feature type="domain" description="Quinate/shikimate 5-dehydrogenase/glutamyl-tRNA reductase" evidence="16">
    <location>
        <begin position="173"/>
        <end position="302"/>
    </location>
</feature>
<evidence type="ECO:0000256" key="2">
    <source>
        <dbReference type="ARBA" id="ARBA00005916"/>
    </source>
</evidence>
<dbReference type="PANTHER" id="PTHR43013">
    <property type="entry name" value="GLUTAMYL-TRNA REDUCTASE"/>
    <property type="match status" value="1"/>
</dbReference>
<dbReference type="GO" id="GO:0008883">
    <property type="term" value="F:glutamyl-tRNA reductase activity"/>
    <property type="evidence" value="ECO:0007669"/>
    <property type="project" value="UniProtKB-UniRule"/>
</dbReference>
<dbReference type="Pfam" id="PF00745">
    <property type="entry name" value="GlutR_dimer"/>
    <property type="match status" value="1"/>
</dbReference>
<evidence type="ECO:0000256" key="1">
    <source>
        <dbReference type="ARBA" id="ARBA00005059"/>
    </source>
</evidence>
<dbReference type="InterPro" id="IPR036343">
    <property type="entry name" value="GluRdtase_N_sf"/>
</dbReference>
<dbReference type="InterPro" id="IPR036453">
    <property type="entry name" value="GluRdtase_dimer_dom_sf"/>
</dbReference>
<dbReference type="FunFam" id="3.30.460.30:FF:000001">
    <property type="entry name" value="Glutamyl-tRNA reductase"/>
    <property type="match status" value="1"/>
</dbReference>
<dbReference type="AlphaFoldDB" id="A0A3G2R3I0"/>
<dbReference type="FunFam" id="3.40.50.720:FF:000031">
    <property type="entry name" value="Glutamyl-tRNA reductase"/>
    <property type="match status" value="1"/>
</dbReference>
<evidence type="ECO:0000256" key="3">
    <source>
        <dbReference type="ARBA" id="ARBA00012970"/>
    </source>
</evidence>
<sequence length="419" mass="47398">MKLEYLYIVGTDRRAPVDVREKVSFGKKAADALTKIKEMEGISEAAVLSTCHRSEIYFISTSSDDGSVSKFFSEFFNIDENVLKPYLFTLRGRDAVEHLFRVACGLESMVLGEDQILGQVKEAGDMAREAGISGKILNKLFRDAVTIGKRARTETHITDHPLSISYIAVKFIQEVFGDLDDKTAYVIGTGEMGKLVIKYLLEKRIKNVFVSNRTHSKVIDLKREIPAIQVIPYEQKYEKIAQSDIVISATDAPHYTVDYDKFKASFNGRKICMVDIALPRDIDPRIGEIDGIALYTIDDLKNAAEENRKKREKQIAIIENMVNEAVTDFVKWHNALLIVPVIKHLNDYAANVCHAEYERAINKLTGIEERERQQIKYSLERVGAKIVNHYLMGLKALAEADKLDPSVLEVFESTNRNTI</sequence>
<dbReference type="Gene3D" id="3.40.50.720">
    <property type="entry name" value="NAD(P)-binding Rossmann-like Domain"/>
    <property type="match status" value="1"/>
</dbReference>
<evidence type="ECO:0000259" key="15">
    <source>
        <dbReference type="Pfam" id="PF00745"/>
    </source>
</evidence>
<feature type="binding site" evidence="9 11">
    <location>
        <position position="119"/>
    </location>
    <ligand>
        <name>substrate</name>
    </ligand>
</feature>
<dbReference type="SUPFAM" id="SSF69742">
    <property type="entry name" value="Glutamyl tRNA-reductase catalytic, N-terminal domain"/>
    <property type="match status" value="1"/>
</dbReference>
<dbReference type="Proteomes" id="UP000280960">
    <property type="component" value="Chromosome"/>
</dbReference>
<keyword evidence="6 9" id="KW-0627">Porphyrin biosynthesis</keyword>
<dbReference type="RefSeq" id="WP_122014073.1">
    <property type="nucleotide sequence ID" value="NZ_CP033169.1"/>
</dbReference>
<evidence type="ECO:0000256" key="13">
    <source>
        <dbReference type="PIRSR" id="PIRSR000445-4"/>
    </source>
</evidence>